<dbReference type="EMBL" id="VYYT01000125">
    <property type="protein sequence ID" value="KAK2766329.1"/>
    <property type="molecule type" value="Genomic_DNA"/>
</dbReference>
<feature type="chain" id="PRO_5041973847" evidence="1">
    <location>
        <begin position="26"/>
        <end position="258"/>
    </location>
</feature>
<organism evidence="2 3">
    <name type="scientific">Colletotrichum kahawae</name>
    <name type="common">Coffee berry disease fungus</name>
    <dbReference type="NCBI Taxonomy" id="34407"/>
    <lineage>
        <taxon>Eukaryota</taxon>
        <taxon>Fungi</taxon>
        <taxon>Dikarya</taxon>
        <taxon>Ascomycota</taxon>
        <taxon>Pezizomycotina</taxon>
        <taxon>Sordariomycetes</taxon>
        <taxon>Hypocreomycetidae</taxon>
        <taxon>Glomerellales</taxon>
        <taxon>Glomerellaceae</taxon>
        <taxon>Colletotrichum</taxon>
        <taxon>Colletotrichum gloeosporioides species complex</taxon>
    </lineage>
</organism>
<gene>
    <name evidence="2" type="ORF">CKAH01_15499</name>
</gene>
<feature type="signal peptide" evidence="1">
    <location>
        <begin position="1"/>
        <end position="25"/>
    </location>
</feature>
<keyword evidence="3" id="KW-1185">Reference proteome</keyword>
<protein>
    <submittedName>
        <fullName evidence="2">Uncharacterized protein</fullName>
    </submittedName>
</protein>
<evidence type="ECO:0000313" key="2">
    <source>
        <dbReference type="EMBL" id="KAK2766329.1"/>
    </source>
</evidence>
<dbReference type="AlphaFoldDB" id="A0AAD9YIW7"/>
<accession>A0AAD9YIW7</accession>
<evidence type="ECO:0000313" key="3">
    <source>
        <dbReference type="Proteomes" id="UP001281614"/>
    </source>
</evidence>
<keyword evidence="1" id="KW-0732">Signal</keyword>
<proteinExistence type="predicted"/>
<dbReference type="Proteomes" id="UP001281614">
    <property type="component" value="Unassembled WGS sequence"/>
</dbReference>
<comment type="caution">
    <text evidence="2">The sequence shown here is derived from an EMBL/GenBank/DDBJ whole genome shotgun (WGS) entry which is preliminary data.</text>
</comment>
<evidence type="ECO:0000256" key="1">
    <source>
        <dbReference type="SAM" id="SignalP"/>
    </source>
</evidence>
<name>A0AAD9YIW7_COLKA</name>
<sequence>MRTAQPTHVGSALILLSHLLTTCAASPADVEIDLVSMVAYETYKHIWPFPIIFAARNASQLWQDNDEIAPFQIDWSLSGYLDESDFITGGRRFGSGRWWSLTEPGPRPDDGVHMVFGSPNSKMINGTERVFLLDYTTIPDSTRLPDFTDTASSCPVSITNFEFDGLGNSLGERCMKMAPTREADPCGLQQNEEDLANRTRTAMLEFAGCPNGTWPDLEGILSPRFCNAPRSSSTARDFNGKLLASSVLAPIITMESMY</sequence>
<reference evidence="2" key="1">
    <citation type="submission" date="2023-02" db="EMBL/GenBank/DDBJ databases">
        <title>Colletotrichum kahawae CIFC_Que2 genome sequencing and assembly.</title>
        <authorList>
            <person name="Baroncelli R."/>
        </authorList>
    </citation>
    <scope>NUCLEOTIDE SEQUENCE</scope>
    <source>
        <strain evidence="2">CIFC_Que2</strain>
    </source>
</reference>